<organism evidence="2 3">
    <name type="scientific">Lithocarpus litseifolius</name>
    <dbReference type="NCBI Taxonomy" id="425828"/>
    <lineage>
        <taxon>Eukaryota</taxon>
        <taxon>Viridiplantae</taxon>
        <taxon>Streptophyta</taxon>
        <taxon>Embryophyta</taxon>
        <taxon>Tracheophyta</taxon>
        <taxon>Spermatophyta</taxon>
        <taxon>Magnoliopsida</taxon>
        <taxon>eudicotyledons</taxon>
        <taxon>Gunneridae</taxon>
        <taxon>Pentapetalae</taxon>
        <taxon>rosids</taxon>
        <taxon>fabids</taxon>
        <taxon>Fagales</taxon>
        <taxon>Fagaceae</taxon>
        <taxon>Lithocarpus</taxon>
    </lineage>
</organism>
<gene>
    <name evidence="2" type="ORF">SO802_009287</name>
</gene>
<keyword evidence="1" id="KW-1133">Transmembrane helix</keyword>
<feature type="transmembrane region" description="Helical" evidence="1">
    <location>
        <begin position="21"/>
        <end position="43"/>
    </location>
</feature>
<dbReference type="EMBL" id="JAZDWU010000003">
    <property type="protein sequence ID" value="KAL0007785.1"/>
    <property type="molecule type" value="Genomic_DNA"/>
</dbReference>
<protein>
    <submittedName>
        <fullName evidence="2">Uncharacterized protein</fullName>
    </submittedName>
</protein>
<evidence type="ECO:0000256" key="1">
    <source>
        <dbReference type="SAM" id="Phobius"/>
    </source>
</evidence>
<comment type="caution">
    <text evidence="2">The sequence shown here is derived from an EMBL/GenBank/DDBJ whole genome shotgun (WGS) entry which is preliminary data.</text>
</comment>
<sequence length="89" mass="9963">MRLIFKNSVLRVSKKKSRISLSLSIAAFRKVAVTFWCMFPSLFDNIESGLNPRLSTSSDFDDNNFGSLFAGNKSIDMTSSQVDFSSKNL</sequence>
<proteinExistence type="predicted"/>
<name>A0AAW2DAY5_9ROSI</name>
<evidence type="ECO:0000313" key="2">
    <source>
        <dbReference type="EMBL" id="KAL0007785.1"/>
    </source>
</evidence>
<accession>A0AAW2DAY5</accession>
<keyword evidence="1" id="KW-0472">Membrane</keyword>
<reference evidence="2 3" key="1">
    <citation type="submission" date="2024-01" db="EMBL/GenBank/DDBJ databases">
        <title>A telomere-to-telomere, gap-free genome of sweet tea (Lithocarpus litseifolius).</title>
        <authorList>
            <person name="Zhou J."/>
        </authorList>
    </citation>
    <scope>NUCLEOTIDE SEQUENCE [LARGE SCALE GENOMIC DNA]</scope>
    <source>
        <strain evidence="2">Zhou-2022a</strain>
        <tissue evidence="2">Leaf</tissue>
    </source>
</reference>
<keyword evidence="1" id="KW-0812">Transmembrane</keyword>
<keyword evidence="3" id="KW-1185">Reference proteome</keyword>
<dbReference type="Proteomes" id="UP001459277">
    <property type="component" value="Unassembled WGS sequence"/>
</dbReference>
<dbReference type="AlphaFoldDB" id="A0AAW2DAY5"/>
<feature type="non-terminal residue" evidence="2">
    <location>
        <position position="89"/>
    </location>
</feature>
<evidence type="ECO:0000313" key="3">
    <source>
        <dbReference type="Proteomes" id="UP001459277"/>
    </source>
</evidence>